<proteinExistence type="inferred from homology"/>
<evidence type="ECO:0000256" key="11">
    <source>
        <dbReference type="PROSITE-ProRule" id="PRU01360"/>
    </source>
</evidence>
<dbReference type="GO" id="GO:0009279">
    <property type="term" value="C:cell outer membrane"/>
    <property type="evidence" value="ECO:0007669"/>
    <property type="project" value="UniProtKB-SubCell"/>
</dbReference>
<sequence length="737" mass="82548">MRRRNEFVTASNRHATKPGAHSASSRSETLTVTVGRHHFRFNAAQHEADAATHVTGETLIRQGVVSVLDLPRIAPNMTVQSVNGTGTTNYFLRGVGLNDYTQNNMSSVLVYYDDVAFPLARMASGLMFDVASASVDPGPVGFEHGQTDTGGEVSFRTADPTAHWQTGVTQDIASRARSRTNMFVSGPLLGETLAFRLAAQTMHGGGWQYNPANGDHLGDADLWALRAKLRWRPAEKTEFMLTGHWVQDDSQAIGVKPVINFLPSRPYPDLGYQQAAWDYRQAFSKLIGRSPGLKPGAHDTYWGADLKGSHDFSFATLRSISAFETERVGEYTDQDGTAWATGNNYRNIVANNFSQELRLESRKKTHLQWTLGAYYNRVRMTQQSYFDFTDYVPTRGYMQETSFGQNQQTFSQFVHMRYRLPFHLRLLGGLSHEADDRQLLDLRTVQFGRRALRFRSTGANMNQFSGTLGLQWQPVDRFMGYFKVSRGVKPGGMTANNTVVQGQLDPFKPETVLAYETGFKADIVPGRARLNAAAFYYDYHDQQYIGTYVVPGYGPLGRYQNIPKSELWGVEFSTEITPLRHVYLTQNLGYLRSKFLDFQAVNVSAVNANYTRTGIWAPIYTDYAGTGGMNPKLTLNGSGSYRHRIVKNYEAEAGLDWNFRSAQPMTPGGTGDYQLPAYFLLGAHITMHPLRGPWTATVYASNILDRQYFTTSSQSTTTYFRIPGPPRFIGGRVGLTY</sequence>
<evidence type="ECO:0000256" key="4">
    <source>
        <dbReference type="ARBA" id="ARBA00022496"/>
    </source>
</evidence>
<evidence type="ECO:0000256" key="5">
    <source>
        <dbReference type="ARBA" id="ARBA00022692"/>
    </source>
</evidence>
<dbReference type="InterPro" id="IPR012910">
    <property type="entry name" value="Plug_dom"/>
</dbReference>
<dbReference type="Pfam" id="PF07715">
    <property type="entry name" value="Plug"/>
    <property type="match status" value="1"/>
</dbReference>
<dbReference type="Gene3D" id="2.40.170.20">
    <property type="entry name" value="TonB-dependent receptor, beta-barrel domain"/>
    <property type="match status" value="1"/>
</dbReference>
<evidence type="ECO:0000256" key="6">
    <source>
        <dbReference type="ARBA" id="ARBA00023004"/>
    </source>
</evidence>
<dbReference type="GO" id="GO:0006826">
    <property type="term" value="P:iron ion transport"/>
    <property type="evidence" value="ECO:0007669"/>
    <property type="project" value="UniProtKB-KW"/>
</dbReference>
<dbReference type="Pfam" id="PF00593">
    <property type="entry name" value="TonB_dep_Rec_b-barrel"/>
    <property type="match status" value="1"/>
</dbReference>
<keyword evidence="8 12" id="KW-0798">TonB box</keyword>
<comment type="caution">
    <text evidence="16">The sequence shown here is derived from an EMBL/GenBank/DDBJ whole genome shotgun (WGS) entry which is preliminary data.</text>
</comment>
<evidence type="ECO:0000256" key="9">
    <source>
        <dbReference type="ARBA" id="ARBA00023136"/>
    </source>
</evidence>
<comment type="subcellular location">
    <subcellularLocation>
        <location evidence="1 11">Cell outer membrane</location>
        <topology evidence="1 11">Multi-pass membrane protein</topology>
    </subcellularLocation>
</comment>
<reference evidence="16 17" key="1">
    <citation type="submission" date="2019-07" db="EMBL/GenBank/DDBJ databases">
        <title>Whole genome shotgun sequence of Swaminathania salitolerans NBRC 104436.</title>
        <authorList>
            <person name="Hosoyama A."/>
            <person name="Uohara A."/>
            <person name="Ohji S."/>
            <person name="Ichikawa N."/>
        </authorList>
    </citation>
    <scope>NUCLEOTIDE SEQUENCE [LARGE SCALE GENOMIC DNA]</scope>
    <source>
        <strain evidence="16 17">NBRC 104436</strain>
    </source>
</reference>
<keyword evidence="10 11" id="KW-0998">Cell outer membrane</keyword>
<evidence type="ECO:0000313" key="16">
    <source>
        <dbReference type="EMBL" id="GEL02390.1"/>
    </source>
</evidence>
<comment type="similarity">
    <text evidence="11 12">Belongs to the TonB-dependent receptor family.</text>
</comment>
<keyword evidence="17" id="KW-1185">Reference proteome</keyword>
<feature type="domain" description="TonB-dependent receptor plug" evidence="15">
    <location>
        <begin position="50"/>
        <end position="151"/>
    </location>
</feature>
<dbReference type="PANTHER" id="PTHR32552">
    <property type="entry name" value="FERRICHROME IRON RECEPTOR-RELATED"/>
    <property type="match status" value="1"/>
</dbReference>
<dbReference type="PANTHER" id="PTHR32552:SF81">
    <property type="entry name" value="TONB-DEPENDENT OUTER MEMBRANE RECEPTOR"/>
    <property type="match status" value="1"/>
</dbReference>
<dbReference type="SUPFAM" id="SSF56935">
    <property type="entry name" value="Porins"/>
    <property type="match status" value="1"/>
</dbReference>
<dbReference type="InterPro" id="IPR039426">
    <property type="entry name" value="TonB-dep_rcpt-like"/>
</dbReference>
<name>A0A511BPZ2_9PROT</name>
<evidence type="ECO:0000256" key="10">
    <source>
        <dbReference type="ARBA" id="ARBA00023237"/>
    </source>
</evidence>
<protein>
    <recommendedName>
        <fullName evidence="18">TonB-dependent receptor</fullName>
    </recommendedName>
</protein>
<evidence type="ECO:0000256" key="12">
    <source>
        <dbReference type="RuleBase" id="RU003357"/>
    </source>
</evidence>
<dbReference type="Proteomes" id="UP000321405">
    <property type="component" value="Unassembled WGS sequence"/>
</dbReference>
<gene>
    <name evidence="16" type="ORF">SSA02_15530</name>
</gene>
<dbReference type="InterPro" id="IPR036942">
    <property type="entry name" value="Beta-barrel_TonB_sf"/>
</dbReference>
<keyword evidence="4" id="KW-0410">Iron transport</keyword>
<dbReference type="PROSITE" id="PS52016">
    <property type="entry name" value="TONB_DEPENDENT_REC_3"/>
    <property type="match status" value="1"/>
</dbReference>
<dbReference type="AlphaFoldDB" id="A0A511BPZ2"/>
<evidence type="ECO:0000256" key="1">
    <source>
        <dbReference type="ARBA" id="ARBA00004571"/>
    </source>
</evidence>
<evidence type="ECO:0000256" key="3">
    <source>
        <dbReference type="ARBA" id="ARBA00022452"/>
    </source>
</evidence>
<feature type="domain" description="TonB-dependent receptor-like beta-barrel" evidence="14">
    <location>
        <begin position="287"/>
        <end position="703"/>
    </location>
</feature>
<keyword evidence="6" id="KW-0408">Iron</keyword>
<keyword evidence="7" id="KW-0406">Ion transport</keyword>
<evidence type="ECO:0000256" key="2">
    <source>
        <dbReference type="ARBA" id="ARBA00022448"/>
    </source>
</evidence>
<feature type="region of interest" description="Disordered" evidence="13">
    <location>
        <begin position="1"/>
        <end position="28"/>
    </location>
</feature>
<evidence type="ECO:0000259" key="14">
    <source>
        <dbReference type="Pfam" id="PF00593"/>
    </source>
</evidence>
<evidence type="ECO:0008006" key="18">
    <source>
        <dbReference type="Google" id="ProtNLM"/>
    </source>
</evidence>
<evidence type="ECO:0000313" key="17">
    <source>
        <dbReference type="Proteomes" id="UP000321405"/>
    </source>
</evidence>
<dbReference type="EMBL" id="BJVC01000003">
    <property type="protein sequence ID" value="GEL02390.1"/>
    <property type="molecule type" value="Genomic_DNA"/>
</dbReference>
<keyword evidence="3 11" id="KW-1134">Transmembrane beta strand</keyword>
<keyword evidence="9 11" id="KW-0472">Membrane</keyword>
<evidence type="ECO:0000259" key="15">
    <source>
        <dbReference type="Pfam" id="PF07715"/>
    </source>
</evidence>
<organism evidence="16 17">
    <name type="scientific">Swaminathania salitolerans</name>
    <dbReference type="NCBI Taxonomy" id="182838"/>
    <lineage>
        <taxon>Bacteria</taxon>
        <taxon>Pseudomonadati</taxon>
        <taxon>Pseudomonadota</taxon>
        <taxon>Alphaproteobacteria</taxon>
        <taxon>Acetobacterales</taxon>
        <taxon>Acetobacteraceae</taxon>
        <taxon>Swaminathania</taxon>
    </lineage>
</organism>
<evidence type="ECO:0000256" key="7">
    <source>
        <dbReference type="ARBA" id="ARBA00023065"/>
    </source>
</evidence>
<evidence type="ECO:0000256" key="13">
    <source>
        <dbReference type="SAM" id="MobiDB-lite"/>
    </source>
</evidence>
<keyword evidence="2 11" id="KW-0813">Transport</keyword>
<evidence type="ECO:0000256" key="8">
    <source>
        <dbReference type="ARBA" id="ARBA00023077"/>
    </source>
</evidence>
<accession>A0A511BPZ2</accession>
<keyword evidence="5 11" id="KW-0812">Transmembrane</keyword>
<dbReference type="InterPro" id="IPR000531">
    <property type="entry name" value="Beta-barrel_TonB"/>
</dbReference>